<dbReference type="EMBL" id="MF415880">
    <property type="protein sequence ID" value="AWS06680.1"/>
    <property type="molecule type" value="Genomic_RNA"/>
</dbReference>
<sequence length="194" mass="21844">MENQHTHVCPRSFLRTCRAILAAPANYGRDVVKIAYKWASRNPATAPRSVRESIGVVVGSAVDFLSAPRKRLEDRAEQLVQDDRVDRIVREWELGTADSRIPEVEWAYRLRDRFGVVSASEPARQTGERWVLKQLEGLEGGEFRCIPIEPFFGDAPAPVHSPGSNSVIAAIAATLWMTPTRLDRALRRHQGFRN</sequence>
<evidence type="ECO:0000313" key="1">
    <source>
        <dbReference type="EMBL" id="AWS06680.1"/>
    </source>
</evidence>
<gene>
    <name evidence="1" type="primary">ORF2</name>
</gene>
<reference evidence="1" key="1">
    <citation type="journal article" date="2018" name="J. ISSAAS">
        <title>Characterising maize viruses associated with maize lethal necrosis symptoms in sub Saharan Africa.</title>
        <authorList>
            <person name="Adams I.P."/>
            <person name="Braidwood L.A."/>
            <person name="Stomeo F."/>
            <person name="Phiri N."/>
            <person name="Uwumukiza B."/>
            <person name="Feyissa B."/>
            <person name="Mahuku G."/>
            <person name="Wangi A."/>
            <person name="Smith J."/>
            <person name="Mumford R."/>
            <person name="Boonham N."/>
        </authorList>
    </citation>
    <scope>NUCLEOTIDE SEQUENCE</scope>
    <source>
        <strain evidence="1">LETF2S1</strain>
    </source>
</reference>
<proteinExistence type="predicted"/>
<organism evidence="1">
    <name type="scientific">Ethiopia maize-associated virus</name>
    <dbReference type="NCBI Taxonomy" id="2201471"/>
    <lineage>
        <taxon>Viruses</taxon>
    </lineage>
</organism>
<name>A0A2U9IZP1_9VIRU</name>
<protein>
    <submittedName>
        <fullName evidence="1">ORF2</fullName>
    </submittedName>
</protein>
<accession>A0A2U9IZP1</accession>